<dbReference type="PANTHER" id="PTHR43071">
    <property type="entry name" value="2-AMINO-4-HYDROXY-6-HYDROXYMETHYLDIHYDROPTERIDINE PYROPHOSPHOKINASE"/>
    <property type="match status" value="1"/>
</dbReference>
<dbReference type="Proteomes" id="UP000245812">
    <property type="component" value="Unassembled WGS sequence"/>
</dbReference>
<accession>A0A316IQF0</accession>
<comment type="caution">
    <text evidence="14">The sequence shown here is derived from an EMBL/GenBank/DDBJ whole genome shotgun (WGS) entry which is preliminary data.</text>
</comment>
<dbReference type="InterPro" id="IPR035907">
    <property type="entry name" value="Hppk_sf"/>
</dbReference>
<evidence type="ECO:0000256" key="5">
    <source>
        <dbReference type="ARBA" id="ARBA00022679"/>
    </source>
</evidence>
<dbReference type="CDD" id="cd00483">
    <property type="entry name" value="HPPK"/>
    <property type="match status" value="1"/>
</dbReference>
<evidence type="ECO:0000256" key="1">
    <source>
        <dbReference type="ARBA" id="ARBA00005051"/>
    </source>
</evidence>
<evidence type="ECO:0000256" key="4">
    <source>
        <dbReference type="ARBA" id="ARBA00016218"/>
    </source>
</evidence>
<dbReference type="GO" id="GO:0046654">
    <property type="term" value="P:tetrahydrofolate biosynthetic process"/>
    <property type="evidence" value="ECO:0007669"/>
    <property type="project" value="UniProtKB-UniPathway"/>
</dbReference>
<dbReference type="PROSITE" id="PS00794">
    <property type="entry name" value="HPPK"/>
    <property type="match status" value="1"/>
</dbReference>
<comment type="function">
    <text evidence="10">Catalyzes the transfer of pyrophosphate from adenosine triphosphate (ATP) to 6-hydroxymethyl-7,8-dihydropterin, an enzymatic step in folate biosynthesis pathway.</text>
</comment>
<dbReference type="PANTHER" id="PTHR43071:SF1">
    <property type="entry name" value="2-AMINO-4-HYDROXY-6-HYDROXYMETHYLDIHYDROPTERIDINE PYROPHOSPHOKINASE"/>
    <property type="match status" value="1"/>
</dbReference>
<dbReference type="Pfam" id="PF01288">
    <property type="entry name" value="HPPK"/>
    <property type="match status" value="1"/>
</dbReference>
<dbReference type="GO" id="GO:0046656">
    <property type="term" value="P:folic acid biosynthetic process"/>
    <property type="evidence" value="ECO:0007669"/>
    <property type="project" value="UniProtKB-KW"/>
</dbReference>
<dbReference type="EMBL" id="QGHC01000001">
    <property type="protein sequence ID" value="PWK92798.1"/>
    <property type="molecule type" value="Genomic_DNA"/>
</dbReference>
<feature type="domain" description="7,8-dihydro-6-hydroxymethylpterin-pyrophosphokinase" evidence="13">
    <location>
        <begin position="89"/>
        <end position="100"/>
    </location>
</feature>
<evidence type="ECO:0000256" key="3">
    <source>
        <dbReference type="ARBA" id="ARBA00013253"/>
    </source>
</evidence>
<keyword evidence="5" id="KW-0808">Transferase</keyword>
<dbReference type="GO" id="GO:0005524">
    <property type="term" value="F:ATP binding"/>
    <property type="evidence" value="ECO:0007669"/>
    <property type="project" value="UniProtKB-KW"/>
</dbReference>
<evidence type="ECO:0000256" key="8">
    <source>
        <dbReference type="ARBA" id="ARBA00022840"/>
    </source>
</evidence>
<name>A0A316IQF0_9GAMM</name>
<keyword evidence="7 14" id="KW-0418">Kinase</keyword>
<keyword evidence="15" id="KW-1185">Reference proteome</keyword>
<reference evidence="14 15" key="1">
    <citation type="submission" date="2018-05" db="EMBL/GenBank/DDBJ databases">
        <title>Genomic Encyclopedia of Type Strains, Phase IV (KMG-IV): sequencing the most valuable type-strain genomes for metagenomic binning, comparative biology and taxonomic classification.</title>
        <authorList>
            <person name="Goeker M."/>
        </authorList>
    </citation>
    <scope>NUCLEOTIDE SEQUENCE [LARGE SCALE GENOMIC DNA]</scope>
    <source>
        <strain evidence="14 15">DSM 14263</strain>
    </source>
</reference>
<dbReference type="InterPro" id="IPR000550">
    <property type="entry name" value="Hppk"/>
</dbReference>
<evidence type="ECO:0000256" key="2">
    <source>
        <dbReference type="ARBA" id="ARBA00005810"/>
    </source>
</evidence>
<dbReference type="UniPathway" id="UPA00077">
    <property type="reaction ID" value="UER00155"/>
</dbReference>
<evidence type="ECO:0000259" key="13">
    <source>
        <dbReference type="PROSITE" id="PS00794"/>
    </source>
</evidence>
<protein>
    <recommendedName>
        <fullName evidence="4">2-amino-4-hydroxy-6-hydroxymethyldihydropteridine pyrophosphokinase</fullName>
        <ecNumber evidence="3">2.7.6.3</ecNumber>
    </recommendedName>
    <alternativeName>
        <fullName evidence="11">6-hydroxymethyl-7,8-dihydropterin pyrophosphokinase</fullName>
    </alternativeName>
    <alternativeName>
        <fullName evidence="12">7,8-dihydro-6-hydroxymethylpterin-pyrophosphokinase</fullName>
    </alternativeName>
</protein>
<dbReference type="SUPFAM" id="SSF55083">
    <property type="entry name" value="6-hydroxymethyl-7,8-dihydropterin pyrophosphokinase, HPPK"/>
    <property type="match status" value="1"/>
</dbReference>
<dbReference type="GO" id="GO:0003848">
    <property type="term" value="F:2-amino-4-hydroxy-6-hydroxymethyldihydropteridine diphosphokinase activity"/>
    <property type="evidence" value="ECO:0007669"/>
    <property type="project" value="UniProtKB-EC"/>
</dbReference>
<comment type="similarity">
    <text evidence="2">Belongs to the HPPK family.</text>
</comment>
<proteinExistence type="inferred from homology"/>
<dbReference type="Gene3D" id="3.30.70.560">
    <property type="entry name" value="7,8-Dihydro-6-hydroxymethylpterin-pyrophosphokinase HPPK"/>
    <property type="match status" value="1"/>
</dbReference>
<evidence type="ECO:0000256" key="10">
    <source>
        <dbReference type="ARBA" id="ARBA00029409"/>
    </source>
</evidence>
<evidence type="ECO:0000256" key="9">
    <source>
        <dbReference type="ARBA" id="ARBA00022909"/>
    </source>
</evidence>
<dbReference type="EC" id="2.7.6.3" evidence="3"/>
<gene>
    <name evidence="14" type="ORF">C7456_101134</name>
</gene>
<evidence type="ECO:0000256" key="11">
    <source>
        <dbReference type="ARBA" id="ARBA00029766"/>
    </source>
</evidence>
<keyword evidence="9" id="KW-0289">Folate biosynthesis</keyword>
<dbReference type="NCBIfam" id="TIGR01498">
    <property type="entry name" value="folK"/>
    <property type="match status" value="1"/>
</dbReference>
<comment type="pathway">
    <text evidence="1">Cofactor biosynthesis; tetrahydrofolate biosynthesis; 2-amino-4-hydroxy-6-hydroxymethyl-7,8-dihydropteridine diphosphate from 7,8-dihydroneopterin triphosphate: step 4/4.</text>
</comment>
<dbReference type="AlphaFoldDB" id="A0A316IQF0"/>
<dbReference type="OrthoDB" id="9808041at2"/>
<organism evidence="14 15">
    <name type="scientific">Fulvimonas soli</name>
    <dbReference type="NCBI Taxonomy" id="155197"/>
    <lineage>
        <taxon>Bacteria</taxon>
        <taxon>Pseudomonadati</taxon>
        <taxon>Pseudomonadota</taxon>
        <taxon>Gammaproteobacteria</taxon>
        <taxon>Lysobacterales</taxon>
        <taxon>Rhodanobacteraceae</taxon>
        <taxon>Fulvimonas</taxon>
    </lineage>
</organism>
<evidence type="ECO:0000256" key="7">
    <source>
        <dbReference type="ARBA" id="ARBA00022777"/>
    </source>
</evidence>
<evidence type="ECO:0000256" key="12">
    <source>
        <dbReference type="ARBA" id="ARBA00033413"/>
    </source>
</evidence>
<dbReference type="GO" id="GO:0016301">
    <property type="term" value="F:kinase activity"/>
    <property type="evidence" value="ECO:0007669"/>
    <property type="project" value="UniProtKB-KW"/>
</dbReference>
<keyword evidence="6" id="KW-0547">Nucleotide-binding</keyword>
<evidence type="ECO:0000256" key="6">
    <source>
        <dbReference type="ARBA" id="ARBA00022741"/>
    </source>
</evidence>
<evidence type="ECO:0000313" key="15">
    <source>
        <dbReference type="Proteomes" id="UP000245812"/>
    </source>
</evidence>
<dbReference type="RefSeq" id="WP_109721848.1">
    <property type="nucleotide sequence ID" value="NZ_MSZV01000001.1"/>
</dbReference>
<keyword evidence="8" id="KW-0067">ATP-binding</keyword>
<sequence length="168" mass="17934">MTLAYVALGGNLGEPRRQLEDALAALARLPSTRLLARSRFYRTPPWGVTAQPPFLNAAAELDTALSPHALLDALLDIERRAGRTRDGGRWGPRTLDLDLLHMDGVAMHDGRLTLPHPRIAGRAFVLLPLAELAPRLELPGQGRVDALLAAADAAGCEPLLEPAHPGAG</sequence>
<evidence type="ECO:0000313" key="14">
    <source>
        <dbReference type="EMBL" id="PWK92798.1"/>
    </source>
</evidence>